<dbReference type="SUPFAM" id="SSF103481">
    <property type="entry name" value="Multidrug resistance efflux transporter EmrE"/>
    <property type="match status" value="1"/>
</dbReference>
<comment type="caution">
    <text evidence="4">The sequence shown here is derived from an EMBL/GenBank/DDBJ whole genome shotgun (WGS) entry which is preliminary data.</text>
</comment>
<proteinExistence type="inferred from homology"/>
<reference evidence="4 5" key="1">
    <citation type="journal article" date="2019" name="Int. J. Syst. Evol. Microbiol.">
        <title>The Global Catalogue of Microorganisms (GCM) 10K type strain sequencing project: providing services to taxonomists for standard genome sequencing and annotation.</title>
        <authorList>
            <consortium name="The Broad Institute Genomics Platform"/>
            <consortium name="The Broad Institute Genome Sequencing Center for Infectious Disease"/>
            <person name="Wu L."/>
            <person name="Ma J."/>
        </authorList>
    </citation>
    <scope>NUCLEOTIDE SEQUENCE [LARGE SCALE GENOMIC DNA]</scope>
    <source>
        <strain evidence="4 5">JCM 14546</strain>
    </source>
</reference>
<keyword evidence="2" id="KW-0472">Membrane</keyword>
<evidence type="ECO:0000313" key="4">
    <source>
        <dbReference type="EMBL" id="GAA2000345.1"/>
    </source>
</evidence>
<gene>
    <name evidence="4" type="ORF">GCM10009755_05170</name>
</gene>
<dbReference type="Pfam" id="PF00892">
    <property type="entry name" value="EamA"/>
    <property type="match status" value="1"/>
</dbReference>
<sequence>MTIDIRSTPTGTASGASGRVAAGASVRTSAPSVPGSAGAVSGALRVAAATGLWGVGAGFASFVFAVSTMSPVTLTFWRFAAAAVVLGAIFEIRRLRRGGPGLLAILRTHLVPSIVIGSTLALAQTLMYASVSSLGAALGTIIPLVMGPIVMAFAQIPVLRVRLNLLGWLTMVPPLVAMVALVLTRGTGDTTTSVSLVGVGIAVLGSCAHTTMTLSSKAVSTRAAAADRAPADLLATTTLTFVVAAVVLAPFAGFSGFLGETDRPLAVLGSIAFLVLIASVLAYPLFYGGVARTSPTVTSIVMLTQLVTATLVGTFVLGEHLGVLGWVCLVALVGAVVLHTLTARSVPLGTPGRARV</sequence>
<feature type="transmembrane region" description="Helical" evidence="2">
    <location>
        <begin position="165"/>
        <end position="184"/>
    </location>
</feature>
<evidence type="ECO:0000256" key="2">
    <source>
        <dbReference type="SAM" id="Phobius"/>
    </source>
</evidence>
<dbReference type="Proteomes" id="UP001500755">
    <property type="component" value="Unassembled WGS sequence"/>
</dbReference>
<feature type="transmembrane region" description="Helical" evidence="2">
    <location>
        <begin position="134"/>
        <end position="153"/>
    </location>
</feature>
<dbReference type="InterPro" id="IPR000620">
    <property type="entry name" value="EamA_dom"/>
</dbReference>
<feature type="transmembrane region" description="Helical" evidence="2">
    <location>
        <begin position="75"/>
        <end position="92"/>
    </location>
</feature>
<feature type="transmembrane region" description="Helical" evidence="2">
    <location>
        <begin position="265"/>
        <end position="285"/>
    </location>
</feature>
<keyword evidence="5" id="KW-1185">Reference proteome</keyword>
<feature type="transmembrane region" description="Helical" evidence="2">
    <location>
        <begin position="323"/>
        <end position="343"/>
    </location>
</feature>
<keyword evidence="2" id="KW-0812">Transmembrane</keyword>
<feature type="transmembrane region" description="Helical" evidence="2">
    <location>
        <begin position="46"/>
        <end position="69"/>
    </location>
</feature>
<evidence type="ECO:0000256" key="1">
    <source>
        <dbReference type="ARBA" id="ARBA00007362"/>
    </source>
</evidence>
<protein>
    <recommendedName>
        <fullName evidence="3">EamA domain-containing protein</fullName>
    </recommendedName>
</protein>
<dbReference type="EMBL" id="BAAANO010000005">
    <property type="protein sequence ID" value="GAA2000345.1"/>
    <property type="molecule type" value="Genomic_DNA"/>
</dbReference>
<accession>A0ABN2T6W8</accession>
<evidence type="ECO:0000259" key="3">
    <source>
        <dbReference type="Pfam" id="PF00892"/>
    </source>
</evidence>
<feature type="transmembrane region" description="Helical" evidence="2">
    <location>
        <begin position="104"/>
        <end position="128"/>
    </location>
</feature>
<organism evidence="4 5">
    <name type="scientific">Brevibacterium samyangense</name>
    <dbReference type="NCBI Taxonomy" id="366888"/>
    <lineage>
        <taxon>Bacteria</taxon>
        <taxon>Bacillati</taxon>
        <taxon>Actinomycetota</taxon>
        <taxon>Actinomycetes</taxon>
        <taxon>Micrococcales</taxon>
        <taxon>Brevibacteriaceae</taxon>
        <taxon>Brevibacterium</taxon>
    </lineage>
</organism>
<comment type="similarity">
    <text evidence="1">Belongs to the EamA transporter family.</text>
</comment>
<feature type="domain" description="EamA" evidence="3">
    <location>
        <begin position="202"/>
        <end position="338"/>
    </location>
</feature>
<dbReference type="RefSeq" id="WP_344306695.1">
    <property type="nucleotide sequence ID" value="NZ_BAAANO010000005.1"/>
</dbReference>
<evidence type="ECO:0000313" key="5">
    <source>
        <dbReference type="Proteomes" id="UP001500755"/>
    </source>
</evidence>
<name>A0ABN2T6W8_9MICO</name>
<keyword evidence="2" id="KW-1133">Transmembrane helix</keyword>
<feature type="transmembrane region" description="Helical" evidence="2">
    <location>
        <begin position="297"/>
        <end position="317"/>
    </location>
</feature>
<dbReference type="InterPro" id="IPR037185">
    <property type="entry name" value="EmrE-like"/>
</dbReference>
<feature type="transmembrane region" description="Helical" evidence="2">
    <location>
        <begin position="233"/>
        <end position="253"/>
    </location>
</feature>